<organism evidence="1">
    <name type="scientific">Salmonella bongori</name>
    <dbReference type="NCBI Taxonomy" id="54736"/>
    <lineage>
        <taxon>Bacteria</taxon>
        <taxon>Pseudomonadati</taxon>
        <taxon>Pseudomonadota</taxon>
        <taxon>Gammaproteobacteria</taxon>
        <taxon>Enterobacterales</taxon>
        <taxon>Enterobacteriaceae</taxon>
        <taxon>Salmonella</taxon>
    </lineage>
</organism>
<accession>A0A698WEF1</accession>
<comment type="caution">
    <text evidence="1">The sequence shown here is derived from an EMBL/GenBank/DDBJ whole genome shotgun (WGS) entry which is preliminary data.</text>
</comment>
<dbReference type="AlphaFoldDB" id="A0A698WEF1"/>
<evidence type="ECO:0000313" key="1">
    <source>
        <dbReference type="EMBL" id="EDP8664778.1"/>
    </source>
</evidence>
<gene>
    <name evidence="1" type="ORF">GRG92_004580</name>
</gene>
<reference evidence="1" key="1">
    <citation type="submission" date="2019-12" db="EMBL/GenBank/DDBJ databases">
        <authorList>
            <person name="Ashton P.M."/>
            <person name="Dallman T."/>
            <person name="Nair S."/>
            <person name="De Pinna E."/>
            <person name="Peters T."/>
            <person name="Grant K."/>
        </authorList>
    </citation>
    <scope>NUCLEOTIDE SEQUENCE</scope>
    <source>
        <strain evidence="1">854886</strain>
    </source>
</reference>
<proteinExistence type="predicted"/>
<sequence length="45" mass="4946">MLDSNGAPVAGKDGNPQVRHFALVREFRLFNVALYEGLPAAFLSR</sequence>
<protein>
    <submittedName>
        <fullName evidence="1">Uncharacterized protein</fullName>
    </submittedName>
</protein>
<dbReference type="EMBL" id="AANPCH010000046">
    <property type="protein sequence ID" value="EDP8664778.1"/>
    <property type="molecule type" value="Genomic_DNA"/>
</dbReference>
<name>A0A698WEF1_SALBN</name>